<protein>
    <submittedName>
        <fullName evidence="1">Uncharacterized protein</fullName>
    </submittedName>
</protein>
<name>A0A8S5N0B8_9CAUD</name>
<evidence type="ECO:0000313" key="1">
    <source>
        <dbReference type="EMBL" id="DAD87884.1"/>
    </source>
</evidence>
<proteinExistence type="predicted"/>
<accession>A0A8S5N0B8</accession>
<organism evidence="1">
    <name type="scientific">Siphoviridae sp. ct43U4</name>
    <dbReference type="NCBI Taxonomy" id="2826285"/>
    <lineage>
        <taxon>Viruses</taxon>
        <taxon>Duplodnaviria</taxon>
        <taxon>Heunggongvirae</taxon>
        <taxon>Uroviricota</taxon>
        <taxon>Caudoviricetes</taxon>
    </lineage>
</organism>
<sequence length="65" mass="7872">MKIEIEIPKEFEGDYNFDKFEDFFMRVSHDIEANDEYLNRYLCGNYEAETAEMFVKAFQNSIEKK</sequence>
<reference evidence="1" key="1">
    <citation type="journal article" date="2021" name="Proc. Natl. Acad. Sci. U.S.A.">
        <title>A Catalog of Tens of Thousands of Viruses from Human Metagenomes Reveals Hidden Associations with Chronic Diseases.</title>
        <authorList>
            <person name="Tisza M.J."/>
            <person name="Buck C.B."/>
        </authorList>
    </citation>
    <scope>NUCLEOTIDE SEQUENCE</scope>
    <source>
        <strain evidence="1">Ct43U4</strain>
    </source>
</reference>
<dbReference type="EMBL" id="BK015029">
    <property type="protein sequence ID" value="DAD87884.1"/>
    <property type="molecule type" value="Genomic_DNA"/>
</dbReference>